<dbReference type="AlphaFoldDB" id="A0A217EU12"/>
<dbReference type="EMBL" id="KX912253">
    <property type="protein sequence ID" value="AQZ19791.1"/>
    <property type="molecule type" value="Genomic_DNA"/>
</dbReference>
<sequence>MKDLKIELTVNLKDYIYAPDAGINPDTGEDLTEKLTTLLDVSNSAKKGIFFPSGVYHFSNDVIMKSYNSLKGSFSGTVFRGISDSGNAVMFGDSTYVNAVTTLSIENIIFDNAIVNFYGRKTNINISHNVFINTITSTDVAQLTCSTQPYIIKGNVFMRGRGYAGVGLSTYGNSPGLVIEQNFLGSVAHIDKAKPWLDDETQMMLAILLKLRNAGSISFDDEQGDFVAGWYSTSNLKKALFRKNFFVGSQEMYLLNPATGKEDISRDHNIYIKQYDQVEVVQNYFGGWPCNDHPSGQLKFRNAKGLIFAGNYLEGISFNARPYDDVNNVWWIMQDTYIFNNYINNGMVSYWQNFGDSVEKAIRILNYLVFSNEFINRGGSQVLISSPSRTFSPNQFLCAENRFVDTGKLVPTIGVFVEKDINTLREMLPDYASKYLEVKPIMP</sequence>
<dbReference type="InterPro" id="IPR011050">
    <property type="entry name" value="Pectin_lyase_fold/virulence"/>
</dbReference>
<keyword evidence="1" id="KW-0614">Plasmid</keyword>
<reference evidence="1" key="1">
    <citation type="journal article" date="2017" name="J. Antimicrob. Chemother.">
        <title>FRI-2 carbapenemase-producing Enterobacter cloacae complex in the UK.</title>
        <authorList>
            <person name="Meunier D."/>
            <person name="Findlay J."/>
            <person name="Doumith M."/>
            <person name="Godoy D."/>
            <person name="Perry C."/>
            <person name="Pike R."/>
            <person name="Gronthoud F."/>
            <person name="Shryane T."/>
            <person name="Poirel L."/>
            <person name="Welfare W."/>
            <person name="Woodford N."/>
            <person name="Hopkins K.L."/>
        </authorList>
    </citation>
    <scope>NUCLEOTIDE SEQUENCE</scope>
    <source>
        <strain evidence="1">H162620587</strain>
        <plasmid evidence="1">pJF-587</plasmid>
    </source>
</reference>
<organism evidence="1">
    <name type="scientific">Enterobacter asburiae</name>
    <dbReference type="NCBI Taxonomy" id="61645"/>
    <lineage>
        <taxon>Bacteria</taxon>
        <taxon>Pseudomonadati</taxon>
        <taxon>Pseudomonadota</taxon>
        <taxon>Gammaproteobacteria</taxon>
        <taxon>Enterobacterales</taxon>
        <taxon>Enterobacteriaceae</taxon>
        <taxon>Enterobacter</taxon>
        <taxon>Enterobacter cloacae complex</taxon>
    </lineage>
</organism>
<accession>A0A217EU12</accession>
<evidence type="ECO:0000313" key="1">
    <source>
        <dbReference type="EMBL" id="AQZ19791.1"/>
    </source>
</evidence>
<dbReference type="SUPFAM" id="SSF51126">
    <property type="entry name" value="Pectin lyase-like"/>
    <property type="match status" value="1"/>
</dbReference>
<geneLocation type="plasmid" evidence="1">
    <name>pJF-587</name>
</geneLocation>
<protein>
    <submittedName>
        <fullName evidence="1">Uncharacterized protein</fullName>
    </submittedName>
</protein>
<proteinExistence type="predicted"/>
<name>A0A217EU12_ENTAS</name>
<dbReference type="RefSeq" id="WP_172689130.1">
    <property type="nucleotide sequence ID" value="NZ_KX912253.1"/>
</dbReference>